<protein>
    <submittedName>
        <fullName evidence="2">Uncharacterized protein</fullName>
    </submittedName>
</protein>
<reference evidence="2 3" key="1">
    <citation type="journal article" date="2017" name="Curr. Biol.">
        <title>The Evolution of Venom by Co-option of Single-Copy Genes.</title>
        <authorList>
            <person name="Martinson E.O."/>
            <person name="Mrinalini"/>
            <person name="Kelkar Y.D."/>
            <person name="Chang C.H."/>
            <person name="Werren J.H."/>
        </authorList>
    </citation>
    <scope>NUCLEOTIDE SEQUENCE [LARGE SCALE GENOMIC DNA]</scope>
    <source>
        <strain evidence="2 3">Alberta</strain>
        <tissue evidence="2">Whole body</tissue>
    </source>
</reference>
<dbReference type="Proteomes" id="UP000215335">
    <property type="component" value="Unassembled WGS sequence"/>
</dbReference>
<evidence type="ECO:0000313" key="3">
    <source>
        <dbReference type="Proteomes" id="UP000215335"/>
    </source>
</evidence>
<feature type="signal peptide" evidence="1">
    <location>
        <begin position="1"/>
        <end position="21"/>
    </location>
</feature>
<dbReference type="AlphaFoldDB" id="A0A232F512"/>
<evidence type="ECO:0000256" key="1">
    <source>
        <dbReference type="SAM" id="SignalP"/>
    </source>
</evidence>
<accession>A0A232F512</accession>
<gene>
    <name evidence="2" type="ORF">TSAR_011424</name>
</gene>
<keyword evidence="3" id="KW-1185">Reference proteome</keyword>
<dbReference type="EMBL" id="NNAY01000995">
    <property type="protein sequence ID" value="OXU25568.1"/>
    <property type="molecule type" value="Genomic_DNA"/>
</dbReference>
<proteinExistence type="predicted"/>
<feature type="chain" id="PRO_5013212080" evidence="1">
    <location>
        <begin position="22"/>
        <end position="521"/>
    </location>
</feature>
<evidence type="ECO:0000313" key="2">
    <source>
        <dbReference type="EMBL" id="OXU25568.1"/>
    </source>
</evidence>
<sequence length="521" mass="60081">MVEIKRVILLFLMVYVKEALLQDINISNDWTYVNDKSHQKVKPIFAPSNDHLKLTYAICNYVNETRTAVKCKITVEIETFSKSKETLKEECVLHLHSGDDYLIDKDTIKLQVFDSFGHVLIHREDVSLSDVHTSDKTVTFSRALKVRLVKMLDCSSTKSDMVWKLDSPRSKYYVIPDMHSFDIIIKKESADGNYYRTAAYTMDGNHFPRVPVVNIPESERAGQLVKLINSPRSDKYFGVLYRQSDRSLRVAYIAGSSIRLKEKMLIQNYDNHVIKYDFDLYEDAKYLLICASNSTKINCLYVDEDFNTIDSRVIDESGHLNQVIVKGPGKYVLWTGTNEFDKLTVVDSAHNRIKTKKFAHEKDDGARRFFGSPYIQRSSDSEERTQLIEGFSVTVIKFDHKTWNGTDFFTICASGPLKIDRLHMDQEFNVLLDDTTLLESGYLKQVAVQQWTTKVLLVARNGKYRSANCSRYRTVHHIHQSRDYVGRYFATEKGVCRVLYRQNDSCNGEKDVCIAGETTRK</sequence>
<comment type="caution">
    <text evidence="2">The sequence shown here is derived from an EMBL/GenBank/DDBJ whole genome shotgun (WGS) entry which is preliminary data.</text>
</comment>
<organism evidence="2 3">
    <name type="scientific">Trichomalopsis sarcophagae</name>
    <dbReference type="NCBI Taxonomy" id="543379"/>
    <lineage>
        <taxon>Eukaryota</taxon>
        <taxon>Metazoa</taxon>
        <taxon>Ecdysozoa</taxon>
        <taxon>Arthropoda</taxon>
        <taxon>Hexapoda</taxon>
        <taxon>Insecta</taxon>
        <taxon>Pterygota</taxon>
        <taxon>Neoptera</taxon>
        <taxon>Endopterygota</taxon>
        <taxon>Hymenoptera</taxon>
        <taxon>Apocrita</taxon>
        <taxon>Proctotrupomorpha</taxon>
        <taxon>Chalcidoidea</taxon>
        <taxon>Pteromalidae</taxon>
        <taxon>Pteromalinae</taxon>
        <taxon>Trichomalopsis</taxon>
    </lineage>
</organism>
<name>A0A232F512_9HYME</name>
<keyword evidence="1" id="KW-0732">Signal</keyword>